<dbReference type="RefSeq" id="WP_029567224.1">
    <property type="nucleotide sequence ID" value="NZ_JNVC02000024.1"/>
</dbReference>
<evidence type="ECO:0000313" key="5">
    <source>
        <dbReference type="Proteomes" id="UP000028549"/>
    </source>
</evidence>
<comment type="similarity">
    <text evidence="1">Belongs to the glycosyl hydrolase 66 family.</text>
</comment>
<dbReference type="InterPro" id="IPR025092">
    <property type="entry name" value="Glyco_hydro_66"/>
</dbReference>
<evidence type="ECO:0008006" key="6">
    <source>
        <dbReference type="Google" id="ProtNLM"/>
    </source>
</evidence>
<evidence type="ECO:0000256" key="2">
    <source>
        <dbReference type="ARBA" id="ARBA00022729"/>
    </source>
</evidence>
<dbReference type="Proteomes" id="UP000028549">
    <property type="component" value="Unassembled WGS sequence"/>
</dbReference>
<dbReference type="OrthoDB" id="9778932at2"/>
<dbReference type="InterPro" id="IPR013783">
    <property type="entry name" value="Ig-like_fold"/>
</dbReference>
<comment type="caution">
    <text evidence="4">The sequence shown here is derived from an EMBL/GenBank/DDBJ whole genome shotgun (WGS) entry which is preliminary data.</text>
</comment>
<proteinExistence type="inferred from homology"/>
<name>A0A084GIS0_METID</name>
<accession>A0A084GIS0</accession>
<feature type="signal peptide" evidence="3">
    <location>
        <begin position="1"/>
        <end position="24"/>
    </location>
</feature>
<dbReference type="InterPro" id="IPR013780">
    <property type="entry name" value="Glyco_hydro_b"/>
</dbReference>
<evidence type="ECO:0000256" key="1">
    <source>
        <dbReference type="ARBA" id="ARBA00010837"/>
    </source>
</evidence>
<dbReference type="Gene3D" id="2.60.40.1180">
    <property type="entry name" value="Golgi alpha-mannosidase II"/>
    <property type="match status" value="1"/>
</dbReference>
<dbReference type="STRING" id="246786.GS18_0220545"/>
<evidence type="ECO:0000256" key="3">
    <source>
        <dbReference type="SAM" id="SignalP"/>
    </source>
</evidence>
<reference evidence="4 5" key="1">
    <citation type="journal article" date="2005" name="Int. J. Syst. Evol. Microbiol.">
        <title>Bacillus cibi sp. nov., isolated from jeotgal, a traditional Korean fermented seafood.</title>
        <authorList>
            <person name="Yoon J.H."/>
            <person name="Lee C.H."/>
            <person name="Oh T.K."/>
        </authorList>
    </citation>
    <scope>NUCLEOTIDE SEQUENCE [LARGE SCALE GENOMIC DNA]</scope>
    <source>
        <strain evidence="4 5">DSM 16189</strain>
    </source>
</reference>
<feature type="chain" id="PRO_5039309844" description="Cycloisomaltooligosaccharide glucanotransferase" evidence="3">
    <location>
        <begin position="25"/>
        <end position="588"/>
    </location>
</feature>
<keyword evidence="5" id="KW-1185">Reference proteome</keyword>
<evidence type="ECO:0000313" key="4">
    <source>
        <dbReference type="EMBL" id="KEZ47232.1"/>
    </source>
</evidence>
<dbReference type="CDD" id="cd14745">
    <property type="entry name" value="GH66"/>
    <property type="match status" value="1"/>
</dbReference>
<dbReference type="Gene3D" id="2.60.40.10">
    <property type="entry name" value="Immunoglobulins"/>
    <property type="match status" value="1"/>
</dbReference>
<gene>
    <name evidence="4" type="ORF">GS18_0220545</name>
</gene>
<dbReference type="Gene3D" id="3.20.20.80">
    <property type="entry name" value="Glycosidases"/>
    <property type="match status" value="1"/>
</dbReference>
<keyword evidence="2 3" id="KW-0732">Signal</keyword>
<protein>
    <recommendedName>
        <fullName evidence="6">Cycloisomaltooligosaccharide glucanotransferase</fullName>
    </recommendedName>
</protein>
<dbReference type="EMBL" id="JNVC02000024">
    <property type="protein sequence ID" value="KEZ47232.1"/>
    <property type="molecule type" value="Genomic_DNA"/>
</dbReference>
<dbReference type="Pfam" id="PF13199">
    <property type="entry name" value="Glyco_hydro_66"/>
    <property type="match status" value="1"/>
</dbReference>
<organism evidence="4 5">
    <name type="scientific">Metabacillus indicus</name>
    <name type="common">Bacillus indicus</name>
    <dbReference type="NCBI Taxonomy" id="246786"/>
    <lineage>
        <taxon>Bacteria</taxon>
        <taxon>Bacillati</taxon>
        <taxon>Bacillota</taxon>
        <taxon>Bacilli</taxon>
        <taxon>Bacillales</taxon>
        <taxon>Bacillaceae</taxon>
        <taxon>Metabacillus</taxon>
    </lineage>
</organism>
<sequence>MRKKILLLLSLLCCLLAIFLYKNNQSTPVPEKKETADITDIHTDKARYKPGEPVKFEASLAERSGSSLTITYMKLNEKIQTQTVNAENGKAVWSWQPPEDDFTGYLVKVQSEKEAKTIAVDVSSSWSVFPRYGFLSEFGNVSEKEAASVLKKLNRHHINGIQFYDWHYEHHQPLKMTENGPSPEWQDIAGRNVQLGTVKNYIEISHEYGMNAMAYNLLYGAFRGAEEDGVKKEWMLFKDPHQKEPDFHPLPDDWKSDVILANSNDRSWQDYVIGRQKQVYQALDFDGWHIDQLGNRGAVYDSQGKSVNLADGFDEFLHYAKSQSPDKRIVMNAVNQFGQENISSAPADFLYTEVWDPYKYYGDLKKIIDDNRTMSDSRMNTVLAAYMNYDLSDKKGTFNPPGIFLTNSVIFASGGAHLELGEHMLSKEYFPHHQLKSDHELSEGLIRYYDFLTAYQTLLRSRDLKETENEIESRSDVKITSVPEKGAVWSFAKQNRHQKMLHFINFTEADSLEWRDTSGTQPEPALRKNVSIRLSEPRKIKSIWMASPDAKEGIPQTVSFTQKGNNVIITLPSLKYWSMAVIEYDKSS</sequence>
<dbReference type="AlphaFoldDB" id="A0A084GIS0"/>